<keyword evidence="2" id="KW-1185">Reference proteome</keyword>
<dbReference type="EMBL" id="RQXX01000008">
    <property type="protein sequence ID" value="RVV96822.1"/>
    <property type="molecule type" value="Genomic_DNA"/>
</dbReference>
<organism evidence="1 2">
    <name type="scientific">Mesobaculum littorinae</name>
    <dbReference type="NCBI Taxonomy" id="2486419"/>
    <lineage>
        <taxon>Bacteria</taxon>
        <taxon>Pseudomonadati</taxon>
        <taxon>Pseudomonadota</taxon>
        <taxon>Alphaproteobacteria</taxon>
        <taxon>Rhodobacterales</taxon>
        <taxon>Roseobacteraceae</taxon>
        <taxon>Mesobaculum</taxon>
    </lineage>
</organism>
<sequence length="61" mass="6535">MSTKPAAGHFADLYRQKIGDLANALSDPSVRAQAAEAMRSLISEIRMIPFAEVPMATGSRS</sequence>
<evidence type="ECO:0000313" key="1">
    <source>
        <dbReference type="EMBL" id="RVV96822.1"/>
    </source>
</evidence>
<feature type="non-terminal residue" evidence="1">
    <location>
        <position position="61"/>
    </location>
</feature>
<dbReference type="Proteomes" id="UP000285908">
    <property type="component" value="Unassembled WGS sequence"/>
</dbReference>
<name>A0A438ADV4_9RHOB</name>
<accession>A0A438ADV4</accession>
<protein>
    <submittedName>
        <fullName evidence="1">Uncharacterized protein</fullName>
    </submittedName>
</protein>
<comment type="caution">
    <text evidence="1">The sequence shown here is derived from an EMBL/GenBank/DDBJ whole genome shotgun (WGS) entry which is preliminary data.</text>
</comment>
<dbReference type="AlphaFoldDB" id="A0A438ADV4"/>
<proteinExistence type="predicted"/>
<dbReference type="RefSeq" id="WP_164871005.1">
    <property type="nucleotide sequence ID" value="NZ_RQXX01000008.1"/>
</dbReference>
<evidence type="ECO:0000313" key="2">
    <source>
        <dbReference type="Proteomes" id="UP000285908"/>
    </source>
</evidence>
<gene>
    <name evidence="1" type="ORF">EKE94_17195</name>
</gene>
<reference evidence="1 2" key="1">
    <citation type="submission" date="2018-11" db="EMBL/GenBank/DDBJ databases">
        <title>Mesobaculum littorinae gen. nov., sp. nov., isolated from Littorina scabra that represents a novel genus of the order Rhodobacteraceae.</title>
        <authorList>
            <person name="Li F."/>
        </authorList>
    </citation>
    <scope>NUCLEOTIDE SEQUENCE [LARGE SCALE GENOMIC DNA]</scope>
    <source>
        <strain evidence="1 2">M0103</strain>
    </source>
</reference>